<accession>A0A6A6FZX5</accession>
<evidence type="ECO:0000313" key="2">
    <source>
        <dbReference type="Proteomes" id="UP000799538"/>
    </source>
</evidence>
<keyword evidence="2" id="KW-1185">Reference proteome</keyword>
<dbReference type="EMBL" id="ML992522">
    <property type="protein sequence ID" value="KAF2218991.1"/>
    <property type="molecule type" value="Genomic_DNA"/>
</dbReference>
<dbReference type="AlphaFoldDB" id="A0A6A6FZX5"/>
<reference evidence="2" key="1">
    <citation type="journal article" date="2020" name="Stud. Mycol.">
        <title>101 Dothideomycetes genomes: A test case for predicting lifestyles and emergence of pathogens.</title>
        <authorList>
            <person name="Haridas S."/>
            <person name="Albert R."/>
            <person name="Binder M."/>
            <person name="Bloem J."/>
            <person name="LaButti K."/>
            <person name="Salamov A."/>
            <person name="Andreopoulos B."/>
            <person name="Baker S."/>
            <person name="Barry K."/>
            <person name="Bills G."/>
            <person name="Bluhm B."/>
            <person name="Cannon C."/>
            <person name="Castanera R."/>
            <person name="Culley D."/>
            <person name="Daum C."/>
            <person name="Ezra D."/>
            <person name="Gonzalez J."/>
            <person name="Henrissat B."/>
            <person name="Kuo A."/>
            <person name="Liang C."/>
            <person name="Lipzen A."/>
            <person name="Lutzoni F."/>
            <person name="Magnuson J."/>
            <person name="Mondo S."/>
            <person name="Nolan M."/>
            <person name="Ohm R."/>
            <person name="Pangilinan J."/>
            <person name="Park H.-J."/>
            <person name="Ramirez L."/>
            <person name="Alfaro M."/>
            <person name="Sun H."/>
            <person name="Tritt A."/>
            <person name="Yoshinaga Y."/>
            <person name="Zwiers L.-H."/>
            <person name="Turgeon B."/>
            <person name="Goodwin S."/>
            <person name="Spatafora J."/>
            <person name="Crous P."/>
            <person name="Grigoriev I."/>
        </authorList>
    </citation>
    <scope>NUCLEOTIDE SEQUENCE [LARGE SCALE GENOMIC DNA]</scope>
    <source>
        <strain evidence="2">CECT 20119</strain>
    </source>
</reference>
<protein>
    <submittedName>
        <fullName evidence="1">Uncharacterized protein</fullName>
    </submittedName>
</protein>
<sequence length="128" mass="14628">MAGQAHATLLSNEEREATTLVETADTCLPVCCLLSIVLVTHATHWTVAEICLERDKTQFTFIFEIHIYNQSRTHLIRYLPLPHLKRRLFQLQVPLPLFRPLRPKTRQEEHRGVAVSGSKLRACEANGD</sequence>
<evidence type="ECO:0000313" key="1">
    <source>
        <dbReference type="EMBL" id="KAF2218991.1"/>
    </source>
</evidence>
<dbReference type="Proteomes" id="UP000799538">
    <property type="component" value="Unassembled WGS sequence"/>
</dbReference>
<organism evidence="1 2">
    <name type="scientific">Elsinoe ampelina</name>
    <dbReference type="NCBI Taxonomy" id="302913"/>
    <lineage>
        <taxon>Eukaryota</taxon>
        <taxon>Fungi</taxon>
        <taxon>Dikarya</taxon>
        <taxon>Ascomycota</taxon>
        <taxon>Pezizomycotina</taxon>
        <taxon>Dothideomycetes</taxon>
        <taxon>Dothideomycetidae</taxon>
        <taxon>Myriangiales</taxon>
        <taxon>Elsinoaceae</taxon>
        <taxon>Elsinoe</taxon>
    </lineage>
</organism>
<name>A0A6A6FZX5_9PEZI</name>
<proteinExistence type="predicted"/>
<gene>
    <name evidence="1" type="ORF">BDZ85DRAFT_269356</name>
</gene>